<dbReference type="AlphaFoldDB" id="A0A0F9CLR8"/>
<proteinExistence type="predicted"/>
<protein>
    <submittedName>
        <fullName evidence="1">Uncharacterized protein</fullName>
    </submittedName>
</protein>
<organism evidence="1">
    <name type="scientific">marine sediment metagenome</name>
    <dbReference type="NCBI Taxonomy" id="412755"/>
    <lineage>
        <taxon>unclassified sequences</taxon>
        <taxon>metagenomes</taxon>
        <taxon>ecological metagenomes</taxon>
    </lineage>
</organism>
<sequence>MISKLLKRYQQYRKRREFERDRCGYIANLQAQLDAGLIDIQVFRTKEAQWADRAS</sequence>
<gene>
    <name evidence="1" type="ORF">LCGC14_2594110</name>
</gene>
<reference evidence="1" key="1">
    <citation type="journal article" date="2015" name="Nature">
        <title>Complex archaea that bridge the gap between prokaryotes and eukaryotes.</title>
        <authorList>
            <person name="Spang A."/>
            <person name="Saw J.H."/>
            <person name="Jorgensen S.L."/>
            <person name="Zaremba-Niedzwiedzka K."/>
            <person name="Martijn J."/>
            <person name="Lind A.E."/>
            <person name="van Eijk R."/>
            <person name="Schleper C."/>
            <person name="Guy L."/>
            <person name="Ettema T.J."/>
        </authorList>
    </citation>
    <scope>NUCLEOTIDE SEQUENCE</scope>
</reference>
<comment type="caution">
    <text evidence="1">The sequence shown here is derived from an EMBL/GenBank/DDBJ whole genome shotgun (WGS) entry which is preliminary data.</text>
</comment>
<accession>A0A0F9CLR8</accession>
<dbReference type="EMBL" id="LAZR01043627">
    <property type="protein sequence ID" value="KKL06631.1"/>
    <property type="molecule type" value="Genomic_DNA"/>
</dbReference>
<name>A0A0F9CLR8_9ZZZZ</name>
<evidence type="ECO:0000313" key="1">
    <source>
        <dbReference type="EMBL" id="KKL06631.1"/>
    </source>
</evidence>